<dbReference type="AlphaFoldDB" id="A0A1I0AHI1"/>
<dbReference type="Pfam" id="PF02635">
    <property type="entry name" value="DsrE"/>
    <property type="match status" value="1"/>
</dbReference>
<protein>
    <submittedName>
        <fullName evidence="1">Uncharacterized protein</fullName>
    </submittedName>
</protein>
<name>A0A1I0AHI1_9BACT</name>
<dbReference type="InterPro" id="IPR003787">
    <property type="entry name" value="Sulphur_relay_DsrE/F-like"/>
</dbReference>
<dbReference type="PANTHER" id="PTHR37691:SF1">
    <property type="entry name" value="BLR3518 PROTEIN"/>
    <property type="match status" value="1"/>
</dbReference>
<accession>A0A1I0AHI1</accession>
<proteinExistence type="predicted"/>
<organism evidence="1 2">
    <name type="scientific">Hymenobacter actinosclerus</name>
    <dbReference type="NCBI Taxonomy" id="82805"/>
    <lineage>
        <taxon>Bacteria</taxon>
        <taxon>Pseudomonadati</taxon>
        <taxon>Bacteroidota</taxon>
        <taxon>Cytophagia</taxon>
        <taxon>Cytophagales</taxon>
        <taxon>Hymenobacteraceae</taxon>
        <taxon>Hymenobacter</taxon>
    </lineage>
</organism>
<dbReference type="PANTHER" id="PTHR37691">
    <property type="entry name" value="BLR3518 PROTEIN"/>
    <property type="match status" value="1"/>
</dbReference>
<reference evidence="2" key="1">
    <citation type="submission" date="2016-10" db="EMBL/GenBank/DDBJ databases">
        <authorList>
            <person name="Varghese N."/>
            <person name="Submissions S."/>
        </authorList>
    </citation>
    <scope>NUCLEOTIDE SEQUENCE [LARGE SCALE GENOMIC DNA]</scope>
    <source>
        <strain evidence="2">DSM 15310</strain>
    </source>
</reference>
<gene>
    <name evidence="1" type="ORF">SAMN04487998_0718</name>
</gene>
<dbReference type="EMBL" id="FOHS01000001">
    <property type="protein sequence ID" value="SES93633.1"/>
    <property type="molecule type" value="Genomic_DNA"/>
</dbReference>
<dbReference type="Proteomes" id="UP000198697">
    <property type="component" value="Unassembled WGS sequence"/>
</dbReference>
<keyword evidence="2" id="KW-1185">Reference proteome</keyword>
<dbReference type="STRING" id="82805.SAMN04487998_0718"/>
<dbReference type="SUPFAM" id="SSF75169">
    <property type="entry name" value="DsrEFH-like"/>
    <property type="match status" value="1"/>
</dbReference>
<dbReference type="Gene3D" id="3.40.1260.10">
    <property type="entry name" value="DsrEFH-like"/>
    <property type="match status" value="1"/>
</dbReference>
<sequence>MPADGGYRGSAGMGPDRHFAVSGLMTTSRQLLLTALLLGSRALTVSAQTMPTLSPDQQAFQQGTFQGATADKVQYNAIYQLNSADADHIKMTLRNIRNALDDPRLQGRLQIELVAFSGGITAFRKDQPYETELRALLSRGVMLAQCLNTMRERNVSKQELWPFLAFVPSGNGELIIRQGQGWALVHP</sequence>
<evidence type="ECO:0000313" key="2">
    <source>
        <dbReference type="Proteomes" id="UP000198697"/>
    </source>
</evidence>
<dbReference type="InterPro" id="IPR027396">
    <property type="entry name" value="DsrEFH-like"/>
</dbReference>
<evidence type="ECO:0000313" key="1">
    <source>
        <dbReference type="EMBL" id="SES93633.1"/>
    </source>
</evidence>